<keyword evidence="3" id="KW-0699">rRNA-binding</keyword>
<reference evidence="10" key="1">
    <citation type="submission" date="2016-11" db="EMBL/GenBank/DDBJ databases">
        <title>Complete organellar and ribosomal genomic analysis of the lectotype specimen of the reef forming species Porolithon onkodes (Heydrich) Foslie.</title>
        <authorList>
            <person name="Hughey J.R."/>
            <person name="Gabrielson P.W."/>
        </authorList>
    </citation>
    <scope>NUCLEOTIDE SEQUENCE</scope>
</reference>
<dbReference type="RefSeq" id="YP_009502115.1">
    <property type="nucleotide sequence ID" value="NC_038144.1"/>
</dbReference>
<dbReference type="GeneID" id="37507636"/>
<dbReference type="GO" id="GO:1990904">
    <property type="term" value="C:ribonucleoprotein complex"/>
    <property type="evidence" value="ECO:0007669"/>
    <property type="project" value="UniProtKB-KW"/>
</dbReference>
<dbReference type="GO" id="GO:0006412">
    <property type="term" value="P:translation"/>
    <property type="evidence" value="ECO:0007669"/>
    <property type="project" value="InterPro"/>
</dbReference>
<dbReference type="EMBL" id="KY212106">
    <property type="protein sequence ID" value="ASB29717.1"/>
    <property type="molecule type" value="Genomic_DNA"/>
</dbReference>
<dbReference type="NCBIfam" id="TIGR03953">
    <property type="entry name" value="rplD_bact"/>
    <property type="match status" value="1"/>
</dbReference>
<dbReference type="GO" id="GO:0003735">
    <property type="term" value="F:structural constituent of ribosome"/>
    <property type="evidence" value="ECO:0007669"/>
    <property type="project" value="InterPro"/>
</dbReference>
<accession>A0A2Z2KVG0</accession>
<comment type="function">
    <text evidence="1">Probably binds the 23S rRNA.</text>
</comment>
<evidence type="ECO:0000256" key="9">
    <source>
        <dbReference type="SAM" id="MobiDB-lite"/>
    </source>
</evidence>
<evidence type="ECO:0000256" key="7">
    <source>
        <dbReference type="ARBA" id="ARBA00035208"/>
    </source>
</evidence>
<evidence type="ECO:0000256" key="8">
    <source>
        <dbReference type="ARBA" id="ARBA00035387"/>
    </source>
</evidence>
<dbReference type="Gene3D" id="3.40.1370.10">
    <property type="match status" value="1"/>
</dbReference>
<name>A0A2Z2KVG0_9FLOR</name>
<dbReference type="InterPro" id="IPR002136">
    <property type="entry name" value="Ribosomal_uL4"/>
</dbReference>
<dbReference type="AlphaFoldDB" id="A0A2Z2KVG0"/>
<proteinExistence type="inferred from homology"/>
<sequence>MANQIEYKIKSFSKDTKTLKLSVSNSNTMHSIHKLATKQLHEKRQGNANSKTRSEVRGGGKKPWKQKGTGRARAGSTRSPLWRGGGVIFGPKTKEYSKKVNKKEKHLALCNLLYNRKDFTISFNSSVFTLQQPKTKFFLKKLQDLNVDLTTKILIIVTKKNLHIQRVTKNIQNIELICVNQLNIIAIIKAKQILIENDAIDIINHLSNE</sequence>
<feature type="region of interest" description="Disordered" evidence="9">
    <location>
        <begin position="39"/>
        <end position="79"/>
    </location>
</feature>
<keyword evidence="4" id="KW-0694">RNA-binding</keyword>
<dbReference type="PANTHER" id="PTHR10746">
    <property type="entry name" value="50S RIBOSOMAL PROTEIN L4"/>
    <property type="match status" value="1"/>
</dbReference>
<evidence type="ECO:0000256" key="2">
    <source>
        <dbReference type="ARBA" id="ARBA00010528"/>
    </source>
</evidence>
<evidence type="ECO:0000256" key="6">
    <source>
        <dbReference type="ARBA" id="ARBA00023274"/>
    </source>
</evidence>
<dbReference type="HAMAP" id="MF_01328_B">
    <property type="entry name" value="Ribosomal_uL4_B"/>
    <property type="match status" value="1"/>
</dbReference>
<organism evidence="10">
    <name type="scientific">Porolithon onkodes</name>
    <dbReference type="NCBI Taxonomy" id="231751"/>
    <lineage>
        <taxon>Eukaryota</taxon>
        <taxon>Rhodophyta</taxon>
        <taxon>Florideophyceae</taxon>
        <taxon>Corallinophycidae</taxon>
        <taxon>Corallinales</taxon>
        <taxon>Porolithaceae</taxon>
        <taxon>Porolithon</taxon>
    </lineage>
</organism>
<dbReference type="InterPro" id="IPR013005">
    <property type="entry name" value="Ribosomal_uL4-like"/>
</dbReference>
<geneLocation type="plastid" evidence="10"/>
<keyword evidence="6" id="KW-0687">Ribonucleoprotein</keyword>
<dbReference type="InterPro" id="IPR023574">
    <property type="entry name" value="Ribosomal_uL4_dom_sf"/>
</dbReference>
<gene>
    <name evidence="10" type="primary">rpl4</name>
</gene>
<evidence type="ECO:0000256" key="5">
    <source>
        <dbReference type="ARBA" id="ARBA00022980"/>
    </source>
</evidence>
<dbReference type="SUPFAM" id="SSF52166">
    <property type="entry name" value="Ribosomal protein L4"/>
    <property type="match status" value="1"/>
</dbReference>
<evidence type="ECO:0000313" key="10">
    <source>
        <dbReference type="EMBL" id="ASB29717.1"/>
    </source>
</evidence>
<evidence type="ECO:0000256" key="4">
    <source>
        <dbReference type="ARBA" id="ARBA00022884"/>
    </source>
</evidence>
<keyword evidence="10" id="KW-0934">Plastid</keyword>
<evidence type="ECO:0000256" key="1">
    <source>
        <dbReference type="ARBA" id="ARBA00004083"/>
    </source>
</evidence>
<keyword evidence="5 10" id="KW-0689">Ribosomal protein</keyword>
<protein>
    <recommendedName>
        <fullName evidence="7">Large ribosomal subunit protein uL4c</fullName>
    </recommendedName>
    <alternativeName>
        <fullName evidence="8">50S ribosomal protein L4, chloroplastic</fullName>
    </alternativeName>
</protein>
<feature type="compositionally biased region" description="Basic residues" evidence="9">
    <location>
        <begin position="59"/>
        <end position="70"/>
    </location>
</feature>
<dbReference type="Pfam" id="PF00573">
    <property type="entry name" value="Ribosomal_L4"/>
    <property type="match status" value="1"/>
</dbReference>
<dbReference type="GO" id="GO:0019843">
    <property type="term" value="F:rRNA binding"/>
    <property type="evidence" value="ECO:0007669"/>
    <property type="project" value="UniProtKB-KW"/>
</dbReference>
<dbReference type="PANTHER" id="PTHR10746:SF17">
    <property type="entry name" value="LARGE RIBOSOMAL SUBUNIT PROTEIN UL4C"/>
    <property type="match status" value="1"/>
</dbReference>
<evidence type="ECO:0000256" key="3">
    <source>
        <dbReference type="ARBA" id="ARBA00022730"/>
    </source>
</evidence>
<dbReference type="GO" id="GO:0005840">
    <property type="term" value="C:ribosome"/>
    <property type="evidence" value="ECO:0007669"/>
    <property type="project" value="UniProtKB-KW"/>
</dbReference>
<comment type="similarity">
    <text evidence="2">Belongs to the universal ribosomal protein uL4 family.</text>
</comment>